<dbReference type="NCBIfam" id="TIGR00524">
    <property type="entry name" value="eIF-2B_rel"/>
    <property type="match status" value="1"/>
</dbReference>
<gene>
    <name evidence="2 3" type="primary">mtnA</name>
    <name evidence="3" type="ORF">ENX16_02270</name>
</gene>
<accession>A0A7V3PT32</accession>
<protein>
    <recommendedName>
        <fullName evidence="2">Methylthioribose-1-phosphate isomerase</fullName>
        <shortName evidence="2">M1Pi</shortName>
        <shortName evidence="2">MTR-1-P isomerase</shortName>
        <ecNumber evidence="2">5.3.1.23</ecNumber>
    </recommendedName>
    <alternativeName>
        <fullName evidence="2">S-methyl-5-thioribose-1-phosphate isomerase</fullName>
    </alternativeName>
</protein>
<comment type="caution">
    <text evidence="3">The sequence shown here is derived from an EMBL/GenBank/DDBJ whole genome shotgun (WGS) entry which is preliminary data.</text>
</comment>
<dbReference type="PANTHER" id="PTHR43475:SF1">
    <property type="entry name" value="METHYLTHIORIBOSE-1-PHOSPHATE ISOMERASE"/>
    <property type="match status" value="1"/>
</dbReference>
<dbReference type="PANTHER" id="PTHR43475">
    <property type="entry name" value="METHYLTHIORIBOSE-1-PHOSPHATE ISOMERASE"/>
    <property type="match status" value="1"/>
</dbReference>
<feature type="binding site" evidence="2">
    <location>
        <begin position="242"/>
        <end position="243"/>
    </location>
    <ligand>
        <name>substrate</name>
    </ligand>
</feature>
<dbReference type="Pfam" id="PF01008">
    <property type="entry name" value="IF-2B"/>
    <property type="match status" value="1"/>
</dbReference>
<dbReference type="InterPro" id="IPR042529">
    <property type="entry name" value="IF_2B-like_C"/>
</dbReference>
<dbReference type="HAMAP" id="MF_01678">
    <property type="entry name" value="Salvage_MtnA"/>
    <property type="match status" value="1"/>
</dbReference>
<feature type="active site" description="Proton donor" evidence="2">
    <location>
        <position position="232"/>
    </location>
</feature>
<feature type="binding site" evidence="2">
    <location>
        <position position="87"/>
    </location>
    <ligand>
        <name>substrate</name>
    </ligand>
</feature>
<keyword evidence="2" id="KW-0028">Amino-acid biosynthesis</keyword>
<proteinExistence type="inferred from homology"/>
<feature type="binding site" evidence="2">
    <location>
        <begin position="47"/>
        <end position="49"/>
    </location>
    <ligand>
        <name>substrate</name>
    </ligand>
</feature>
<dbReference type="GO" id="GO:0046523">
    <property type="term" value="F:S-methyl-5-thioribose-1-phosphate isomerase activity"/>
    <property type="evidence" value="ECO:0007669"/>
    <property type="project" value="UniProtKB-UniRule"/>
</dbReference>
<dbReference type="InterPro" id="IPR037171">
    <property type="entry name" value="NagB/RpiA_transferase-like"/>
</dbReference>
<dbReference type="EMBL" id="DTMZ01000048">
    <property type="protein sequence ID" value="HGD12895.1"/>
    <property type="molecule type" value="Genomic_DNA"/>
</dbReference>
<dbReference type="InterPro" id="IPR027363">
    <property type="entry name" value="M1Pi_N"/>
</dbReference>
<dbReference type="Gene3D" id="1.20.120.420">
    <property type="entry name" value="translation initiation factor eif-2b, domain 1"/>
    <property type="match status" value="1"/>
</dbReference>
<evidence type="ECO:0000313" key="3">
    <source>
        <dbReference type="EMBL" id="HGD12895.1"/>
    </source>
</evidence>
<sequence>MNFPEVLIFKKNCLHIIDQNALPGRVVYRRLCSAAEVAIAIKKLQVRGAPWIGVAAGYGLALEALRLSDRDLVPGLRRAARVLTTARPTAVNLFGAVQLIMNQVKNTSLRPRELRRLVISEAIAIEKEERERSLAIARNGASLVPQNGRVLTICNTGILAGPGLGTALGVVYQAYLEGKEPMVFVCETRPLLQGARLTTWELKRAGIKFTLLADSASASLIEQCDLVIVGADRIAANGDTANKIGTRMLAILAKEAAKPFYVAVPSSTFDLTKKTGREIPIEQRASKEVTWCAGCRTAPVGCVVYNPAFDITPSRYITGFITESGIVVKPYKRNILRFIYSVVTSTRSIKTGGRL</sequence>
<dbReference type="UniPathway" id="UPA00904">
    <property type="reaction ID" value="UER00874"/>
</dbReference>
<dbReference type="Gene3D" id="3.40.50.10470">
    <property type="entry name" value="Translation initiation factor eif-2b, domain 2"/>
    <property type="match status" value="1"/>
</dbReference>
<comment type="pathway">
    <text evidence="2">Amino-acid biosynthesis; L-methionine biosynthesis via salvage pathway; L-methionine from S-methyl-5-thio-alpha-D-ribose 1-phosphate: step 1/6.</text>
</comment>
<comment type="similarity">
    <text evidence="2">Belongs to the EIF-2B alpha/beta/delta subunits family. MtnA subfamily.</text>
</comment>
<organism evidence="3">
    <name type="scientific">candidate division WOR-3 bacterium</name>
    <dbReference type="NCBI Taxonomy" id="2052148"/>
    <lineage>
        <taxon>Bacteria</taxon>
        <taxon>Bacteria division WOR-3</taxon>
    </lineage>
</organism>
<comment type="catalytic activity">
    <reaction evidence="2">
        <text>5-(methylsulfanyl)-alpha-D-ribose 1-phosphate = 5-(methylsulfanyl)-D-ribulose 1-phosphate</text>
        <dbReference type="Rhea" id="RHEA:19989"/>
        <dbReference type="ChEBI" id="CHEBI:58533"/>
        <dbReference type="ChEBI" id="CHEBI:58548"/>
        <dbReference type="EC" id="5.3.1.23"/>
    </reaction>
</comment>
<feature type="site" description="Transition state stabilizer" evidence="2">
    <location>
        <position position="154"/>
    </location>
</feature>
<dbReference type="InterPro" id="IPR005251">
    <property type="entry name" value="IF-M1Pi"/>
</dbReference>
<dbReference type="AlphaFoldDB" id="A0A7V3PT32"/>
<keyword evidence="2" id="KW-0486">Methionine biosynthesis</keyword>
<dbReference type="InterPro" id="IPR000649">
    <property type="entry name" value="IF-2B-related"/>
</dbReference>
<dbReference type="InterPro" id="IPR011559">
    <property type="entry name" value="Initiation_fac_2B_a/b/d"/>
</dbReference>
<feature type="binding site" evidence="2">
    <location>
        <position position="193"/>
    </location>
    <ligand>
        <name>substrate</name>
    </ligand>
</feature>
<dbReference type="FunFam" id="3.40.50.10470:FF:000006">
    <property type="entry name" value="Methylthioribose-1-phosphate isomerase"/>
    <property type="match status" value="1"/>
</dbReference>
<dbReference type="GO" id="GO:0019509">
    <property type="term" value="P:L-methionine salvage from methylthioadenosine"/>
    <property type="evidence" value="ECO:0007669"/>
    <property type="project" value="UniProtKB-UniRule"/>
</dbReference>
<dbReference type="SUPFAM" id="SSF100950">
    <property type="entry name" value="NagB/RpiA/CoA transferase-like"/>
    <property type="match status" value="1"/>
</dbReference>
<reference evidence="3" key="1">
    <citation type="journal article" date="2020" name="mSystems">
        <title>Genome- and Community-Level Interaction Insights into Carbon Utilization and Element Cycling Functions of Hydrothermarchaeota in Hydrothermal Sediment.</title>
        <authorList>
            <person name="Zhou Z."/>
            <person name="Liu Y."/>
            <person name="Xu W."/>
            <person name="Pan J."/>
            <person name="Luo Z.H."/>
            <person name="Li M."/>
        </authorList>
    </citation>
    <scope>NUCLEOTIDE SEQUENCE [LARGE SCALE GENOMIC DNA]</scope>
    <source>
        <strain evidence="3">SpSt-914</strain>
    </source>
</reference>
<dbReference type="EC" id="5.3.1.23" evidence="2"/>
<keyword evidence="1 2" id="KW-0413">Isomerase</keyword>
<name>A0A7V3PT32_UNCW3</name>
<dbReference type="NCBIfam" id="TIGR00512">
    <property type="entry name" value="salvage_mtnA"/>
    <property type="match status" value="1"/>
</dbReference>
<comment type="function">
    <text evidence="2">Catalyzes the interconversion of methylthioribose-1-phosphate (MTR-1-P) into methylthioribulose-1-phosphate (MTRu-1-P).</text>
</comment>
<dbReference type="NCBIfam" id="NF004326">
    <property type="entry name" value="PRK05720.1"/>
    <property type="match status" value="1"/>
</dbReference>
<evidence type="ECO:0000256" key="1">
    <source>
        <dbReference type="ARBA" id="ARBA00023235"/>
    </source>
</evidence>
<evidence type="ECO:0000256" key="2">
    <source>
        <dbReference type="HAMAP-Rule" id="MF_01678"/>
    </source>
</evidence>